<keyword evidence="4" id="KW-1185">Reference proteome</keyword>
<evidence type="ECO:0008006" key="5">
    <source>
        <dbReference type="Google" id="ProtNLM"/>
    </source>
</evidence>
<keyword evidence="1" id="KW-0175">Coiled coil</keyword>
<feature type="compositionally biased region" description="Low complexity" evidence="2">
    <location>
        <begin position="136"/>
        <end position="147"/>
    </location>
</feature>
<dbReference type="InterPro" id="IPR036388">
    <property type="entry name" value="WH-like_DNA-bd_sf"/>
</dbReference>
<evidence type="ECO:0000313" key="3">
    <source>
        <dbReference type="EMBL" id="GGF75313.1"/>
    </source>
</evidence>
<dbReference type="Gene3D" id="1.10.10.10">
    <property type="entry name" value="Winged helix-like DNA-binding domain superfamily/Winged helix DNA-binding domain"/>
    <property type="match status" value="1"/>
</dbReference>
<dbReference type="EMBL" id="BMCT01000006">
    <property type="protein sequence ID" value="GGF75313.1"/>
    <property type="molecule type" value="Genomic_DNA"/>
</dbReference>
<reference evidence="3" key="1">
    <citation type="journal article" date="2014" name="Int. J. Syst. Evol. Microbiol.">
        <title>Complete genome sequence of Corynebacterium casei LMG S-19264T (=DSM 44701T), isolated from a smear-ripened cheese.</title>
        <authorList>
            <consortium name="US DOE Joint Genome Institute (JGI-PGF)"/>
            <person name="Walter F."/>
            <person name="Albersmeier A."/>
            <person name="Kalinowski J."/>
            <person name="Ruckert C."/>
        </authorList>
    </citation>
    <scope>NUCLEOTIDE SEQUENCE</scope>
    <source>
        <strain evidence="3">CCM 7897</strain>
    </source>
</reference>
<dbReference type="SUPFAM" id="SSF46785">
    <property type="entry name" value="Winged helix' DNA-binding domain"/>
    <property type="match status" value="1"/>
</dbReference>
<feature type="region of interest" description="Disordered" evidence="2">
    <location>
        <begin position="89"/>
        <end position="159"/>
    </location>
</feature>
<evidence type="ECO:0000256" key="2">
    <source>
        <dbReference type="SAM" id="MobiDB-lite"/>
    </source>
</evidence>
<dbReference type="Proteomes" id="UP000606044">
    <property type="component" value="Unassembled WGS sequence"/>
</dbReference>
<dbReference type="AlphaFoldDB" id="A0A917C7U7"/>
<gene>
    <name evidence="3" type="ORF">GCM10007301_39000</name>
</gene>
<dbReference type="GO" id="GO:0006355">
    <property type="term" value="P:regulation of DNA-templated transcription"/>
    <property type="evidence" value="ECO:0007669"/>
    <property type="project" value="UniProtKB-ARBA"/>
</dbReference>
<feature type="coiled-coil region" evidence="1">
    <location>
        <begin position="44"/>
        <end position="76"/>
    </location>
</feature>
<sequence length="322" mass="35953">MSVVAMAWAWERKCGSPSAKLILMSLADFSNQDGECFPSVTLLAKLTEQSASTVRRRLQELENDGLIERREQYRENGSRTVDLIRLLMTQQGGGGGPRRQKPVDLGPVNLEGPALPECEGPPVTGEQGALSAVTRPEPSSEPSSESSPQPPGGGVDFEMEQDPEFDRFRERWGEHAKGGSWRRALSAWQMLPAADRTDAMSRLPRYLEDCRTRQRKVCHPRTYLTERRWESYAEAPVRARAPQDGITAAVHLARRAEDRTGWVFVPADSPGWQAWHQAFIHVGVPFCAARMTYVELPEGGFTQLMGRHFPSATPPAYIRVAR</sequence>
<name>A0A917C7U7_9HYPH</name>
<evidence type="ECO:0000313" key="4">
    <source>
        <dbReference type="Proteomes" id="UP000606044"/>
    </source>
</evidence>
<reference evidence="3" key="2">
    <citation type="submission" date="2020-09" db="EMBL/GenBank/DDBJ databases">
        <authorList>
            <person name="Sun Q."/>
            <person name="Sedlacek I."/>
        </authorList>
    </citation>
    <scope>NUCLEOTIDE SEQUENCE</scope>
    <source>
        <strain evidence="3">CCM 7897</strain>
    </source>
</reference>
<dbReference type="InterPro" id="IPR011991">
    <property type="entry name" value="ArsR-like_HTH"/>
</dbReference>
<dbReference type="Pfam" id="PF13730">
    <property type="entry name" value="HTH_36"/>
    <property type="match status" value="1"/>
</dbReference>
<dbReference type="InterPro" id="IPR036390">
    <property type="entry name" value="WH_DNA-bd_sf"/>
</dbReference>
<dbReference type="RefSeq" id="WP_188581684.1">
    <property type="nucleotide sequence ID" value="NZ_BMCT01000006.1"/>
</dbReference>
<dbReference type="CDD" id="cd00090">
    <property type="entry name" value="HTH_ARSR"/>
    <property type="match status" value="1"/>
</dbReference>
<comment type="caution">
    <text evidence="3">The sequence shown here is derived from an EMBL/GenBank/DDBJ whole genome shotgun (WGS) entry which is preliminary data.</text>
</comment>
<evidence type="ECO:0000256" key="1">
    <source>
        <dbReference type="SAM" id="Coils"/>
    </source>
</evidence>
<accession>A0A917C7U7</accession>
<proteinExistence type="predicted"/>
<protein>
    <recommendedName>
        <fullName evidence="5">Helix-turn-helix domain-containing protein</fullName>
    </recommendedName>
</protein>
<organism evidence="3 4">
    <name type="scientific">Azorhizobium oxalatiphilum</name>
    <dbReference type="NCBI Taxonomy" id="980631"/>
    <lineage>
        <taxon>Bacteria</taxon>
        <taxon>Pseudomonadati</taxon>
        <taxon>Pseudomonadota</taxon>
        <taxon>Alphaproteobacteria</taxon>
        <taxon>Hyphomicrobiales</taxon>
        <taxon>Xanthobacteraceae</taxon>
        <taxon>Azorhizobium</taxon>
    </lineage>
</organism>